<keyword evidence="2" id="KW-1185">Reference proteome</keyword>
<evidence type="ECO:0000313" key="2">
    <source>
        <dbReference type="Proteomes" id="UP000198908"/>
    </source>
</evidence>
<dbReference type="AlphaFoldDB" id="A0A1G7DTD4"/>
<accession>A0A1G7DTD4</accession>
<protein>
    <submittedName>
        <fullName evidence="1">Type VI secretion system protein ImpH</fullName>
    </submittedName>
</protein>
<dbReference type="Proteomes" id="UP000198908">
    <property type="component" value="Unassembled WGS sequence"/>
</dbReference>
<dbReference type="InterPro" id="IPR010732">
    <property type="entry name" value="T6SS_TssG-like"/>
</dbReference>
<proteinExistence type="predicted"/>
<gene>
    <name evidence="1" type="ORF">SAMN05421548_1841</name>
</gene>
<sequence length="326" mass="36586">NPRIDPIGKAQLPSAEPFSLGQKPSLIFAPSEIADASVKNGKLHIRLYGLGMLGPNGPLPIHVTEIARERQEHRHDSTLANFLDIFHHRYLTLLYRVWTSAQSAVSLDRRDDDAFSFYTASLSGYPLQLQRKRPLQSHARLSAAPHLVREARNPDGLASTLAHYFAVPVRMEEFVFQWIALEPENLSRMGAYGEPSRMGEGAVLGQSVPDRQGKFRITIGPLDIDDYHRFTPRGDDLLRLVDLVREFVGQTIAWELVLEIKPESAAPMALGDGQRLGWSGWMGESPDDKPVVGMSFEPEQYVTQLVQNRARRKEETSANERDVPCV</sequence>
<evidence type="ECO:0000313" key="1">
    <source>
        <dbReference type="EMBL" id="SDE54753.1"/>
    </source>
</evidence>
<dbReference type="PANTHER" id="PTHR35564:SF4">
    <property type="entry name" value="CYTOPLASMIC PROTEIN"/>
    <property type="match status" value="1"/>
</dbReference>
<dbReference type="STRING" id="416944.SAMN05421548_1841"/>
<dbReference type="PANTHER" id="PTHR35564">
    <property type="match status" value="1"/>
</dbReference>
<name>A0A1G7DTD4_9BURK</name>
<dbReference type="NCBIfam" id="TIGR03347">
    <property type="entry name" value="VI_chp_1"/>
    <property type="match status" value="1"/>
</dbReference>
<dbReference type="EMBL" id="FMYQ01000084">
    <property type="protein sequence ID" value="SDE54753.1"/>
    <property type="molecule type" value="Genomic_DNA"/>
</dbReference>
<organism evidence="1 2">
    <name type="scientific">Paraburkholderia lycopersici</name>
    <dbReference type="NCBI Taxonomy" id="416944"/>
    <lineage>
        <taxon>Bacteria</taxon>
        <taxon>Pseudomonadati</taxon>
        <taxon>Pseudomonadota</taxon>
        <taxon>Betaproteobacteria</taxon>
        <taxon>Burkholderiales</taxon>
        <taxon>Burkholderiaceae</taxon>
        <taxon>Paraburkholderia</taxon>
    </lineage>
</organism>
<reference evidence="2" key="1">
    <citation type="submission" date="2016-09" db="EMBL/GenBank/DDBJ databases">
        <authorList>
            <person name="Varghese N."/>
            <person name="Submissions S."/>
        </authorList>
    </citation>
    <scope>NUCLEOTIDE SEQUENCE [LARGE SCALE GENOMIC DNA]</scope>
    <source>
        <strain evidence="2">TNe-862</strain>
    </source>
</reference>
<dbReference type="OrthoDB" id="1523296at2"/>
<dbReference type="RefSeq" id="WP_143189417.1">
    <property type="nucleotide sequence ID" value="NZ_FMYQ01000084.1"/>
</dbReference>
<feature type="non-terminal residue" evidence="1">
    <location>
        <position position="1"/>
    </location>
</feature>
<dbReference type="Pfam" id="PF06996">
    <property type="entry name" value="T6SS_TssG"/>
    <property type="match status" value="1"/>
</dbReference>